<accession>A0A4Y7SGD5</accession>
<dbReference type="Proteomes" id="UP000298030">
    <property type="component" value="Unassembled WGS sequence"/>
</dbReference>
<organism evidence="2 3">
    <name type="scientific">Coprinellus micaceus</name>
    <name type="common">Glistening ink-cap mushroom</name>
    <name type="synonym">Coprinus micaceus</name>
    <dbReference type="NCBI Taxonomy" id="71717"/>
    <lineage>
        <taxon>Eukaryota</taxon>
        <taxon>Fungi</taxon>
        <taxon>Dikarya</taxon>
        <taxon>Basidiomycota</taxon>
        <taxon>Agaricomycotina</taxon>
        <taxon>Agaricomycetes</taxon>
        <taxon>Agaricomycetidae</taxon>
        <taxon>Agaricales</taxon>
        <taxon>Agaricineae</taxon>
        <taxon>Psathyrellaceae</taxon>
        <taxon>Coprinellus</taxon>
    </lineage>
</organism>
<gene>
    <name evidence="2" type="ORF">FA13DRAFT_1779746</name>
</gene>
<dbReference type="EMBL" id="QPFP01000135">
    <property type="protein sequence ID" value="TEB20619.1"/>
    <property type="molecule type" value="Genomic_DNA"/>
</dbReference>
<reference evidence="2 3" key="1">
    <citation type="journal article" date="2019" name="Nat. Ecol. Evol.">
        <title>Megaphylogeny resolves global patterns of mushroom evolution.</title>
        <authorList>
            <person name="Varga T."/>
            <person name="Krizsan K."/>
            <person name="Foldi C."/>
            <person name="Dima B."/>
            <person name="Sanchez-Garcia M."/>
            <person name="Sanchez-Ramirez S."/>
            <person name="Szollosi G.J."/>
            <person name="Szarkandi J.G."/>
            <person name="Papp V."/>
            <person name="Albert L."/>
            <person name="Andreopoulos W."/>
            <person name="Angelini C."/>
            <person name="Antonin V."/>
            <person name="Barry K.W."/>
            <person name="Bougher N.L."/>
            <person name="Buchanan P."/>
            <person name="Buyck B."/>
            <person name="Bense V."/>
            <person name="Catcheside P."/>
            <person name="Chovatia M."/>
            <person name="Cooper J."/>
            <person name="Damon W."/>
            <person name="Desjardin D."/>
            <person name="Finy P."/>
            <person name="Geml J."/>
            <person name="Haridas S."/>
            <person name="Hughes K."/>
            <person name="Justo A."/>
            <person name="Karasinski D."/>
            <person name="Kautmanova I."/>
            <person name="Kiss B."/>
            <person name="Kocsube S."/>
            <person name="Kotiranta H."/>
            <person name="LaButti K.M."/>
            <person name="Lechner B.E."/>
            <person name="Liimatainen K."/>
            <person name="Lipzen A."/>
            <person name="Lukacs Z."/>
            <person name="Mihaltcheva S."/>
            <person name="Morgado L.N."/>
            <person name="Niskanen T."/>
            <person name="Noordeloos M.E."/>
            <person name="Ohm R.A."/>
            <person name="Ortiz-Santana B."/>
            <person name="Ovrebo C."/>
            <person name="Racz N."/>
            <person name="Riley R."/>
            <person name="Savchenko A."/>
            <person name="Shiryaev A."/>
            <person name="Soop K."/>
            <person name="Spirin V."/>
            <person name="Szebenyi C."/>
            <person name="Tomsovsky M."/>
            <person name="Tulloss R.E."/>
            <person name="Uehling J."/>
            <person name="Grigoriev I.V."/>
            <person name="Vagvolgyi C."/>
            <person name="Papp T."/>
            <person name="Martin F.M."/>
            <person name="Miettinen O."/>
            <person name="Hibbett D.S."/>
            <person name="Nagy L.G."/>
        </authorList>
    </citation>
    <scope>NUCLEOTIDE SEQUENCE [LARGE SCALE GENOMIC DNA]</scope>
    <source>
        <strain evidence="2 3">FP101781</strain>
    </source>
</reference>
<evidence type="ECO:0000313" key="3">
    <source>
        <dbReference type="Proteomes" id="UP000298030"/>
    </source>
</evidence>
<keyword evidence="3" id="KW-1185">Reference proteome</keyword>
<dbReference type="AlphaFoldDB" id="A0A4Y7SGD5"/>
<dbReference type="OrthoDB" id="2750929at2759"/>
<name>A0A4Y7SGD5_COPMI</name>
<evidence type="ECO:0000313" key="2">
    <source>
        <dbReference type="EMBL" id="TEB20619.1"/>
    </source>
</evidence>
<protein>
    <submittedName>
        <fullName evidence="2">Uncharacterized protein</fullName>
    </submittedName>
</protein>
<feature type="region of interest" description="Disordered" evidence="1">
    <location>
        <begin position="62"/>
        <end position="83"/>
    </location>
</feature>
<evidence type="ECO:0000256" key="1">
    <source>
        <dbReference type="SAM" id="MobiDB-lite"/>
    </source>
</evidence>
<proteinExistence type="predicted"/>
<sequence length="396" mass="44631">MLRTTSQTQIARRLAYPTAGAPPSQHGRPSACGHSQLSSRQACALQFARTGFGNFTRRAQRWSSSLSTHNEDTPAQTKKRTSNSYKISTFKPSEYSVKDILDMSGKPRRRFSFTGFPKSDYEFRYKTHGPTLRRGDVQRIPFPPNSIGIFYFHDRTSVHPVAGDIRFRVLPMDSVKGDASIDTTDLFARGHDLLDHSGLRPWRVSLLSIMSRKPRDLYSFMKAHGHITDAAEMQIQSLRSTFPSRTGSGSKEQIVEQITDPFILDLSKTAESLIFFHKEGIIPSGFPTWQAITKRQRGVETSSGRGTMVSYTGTVLVRFEVIRQGIQSRVVVRVLKYIKPPNPGDAVVQEEGELLKKYNPIDRVEVPWVARFIPKFLTPSSLKLLEEAYIFKGTTG</sequence>
<comment type="caution">
    <text evidence="2">The sequence shown here is derived from an EMBL/GenBank/DDBJ whole genome shotgun (WGS) entry which is preliminary data.</text>
</comment>